<dbReference type="EMBL" id="WRPM01000049">
    <property type="protein sequence ID" value="MVT26110.1"/>
    <property type="molecule type" value="Genomic_DNA"/>
</dbReference>
<keyword evidence="4" id="KW-1185">Reference proteome</keyword>
<evidence type="ECO:0000313" key="4">
    <source>
        <dbReference type="Proteomes" id="UP000460157"/>
    </source>
</evidence>
<keyword evidence="2" id="KW-0472">Membrane</keyword>
<dbReference type="RefSeq" id="WP_157322758.1">
    <property type="nucleotide sequence ID" value="NZ_BMFX01000016.1"/>
</dbReference>
<reference evidence="3 4" key="1">
    <citation type="submission" date="2019-12" db="EMBL/GenBank/DDBJ databases">
        <title>Nesterenkonia muleiensis sp. nov., a novel actinobacterium isolated from sap of Populus euphratica.</title>
        <authorList>
            <person name="Wang R."/>
        </authorList>
    </citation>
    <scope>NUCLEOTIDE SEQUENCE [LARGE SCALE GENOMIC DNA]</scope>
    <source>
        <strain evidence="3 4">F10</strain>
    </source>
</reference>
<feature type="transmembrane region" description="Helical" evidence="2">
    <location>
        <begin position="61"/>
        <end position="82"/>
    </location>
</feature>
<dbReference type="OrthoDB" id="9871037at2"/>
<comment type="caution">
    <text evidence="3">The sequence shown here is derived from an EMBL/GenBank/DDBJ whole genome shotgun (WGS) entry which is preliminary data.</text>
</comment>
<proteinExistence type="predicted"/>
<dbReference type="AlphaFoldDB" id="A0A7K1UI14"/>
<keyword evidence="2" id="KW-1133">Transmembrane helix</keyword>
<feature type="transmembrane region" description="Helical" evidence="2">
    <location>
        <begin position="129"/>
        <end position="150"/>
    </location>
</feature>
<sequence length="161" mass="17158">MGTDTEPQDTQQRQPLSEAVQDRPPKPPLGPPHDAFATICLAACFAAGLFFSGYGRTENDWIGWTGLIVSLGATVLSLHYFIRAYGFRTKGWQEGIPTGAYFALFFGFFFTFSLVAPAIYSGYAGQSTIALVGSLVAVSALPVAGLRAALGKAPHPPAEEK</sequence>
<organism evidence="3 4">
    <name type="scientific">Nesterenkonia alkaliphila</name>
    <dbReference type="NCBI Taxonomy" id="1463631"/>
    <lineage>
        <taxon>Bacteria</taxon>
        <taxon>Bacillati</taxon>
        <taxon>Actinomycetota</taxon>
        <taxon>Actinomycetes</taxon>
        <taxon>Micrococcales</taxon>
        <taxon>Micrococcaceae</taxon>
        <taxon>Nesterenkonia</taxon>
    </lineage>
</organism>
<feature type="transmembrane region" description="Helical" evidence="2">
    <location>
        <begin position="102"/>
        <end position="123"/>
    </location>
</feature>
<feature type="transmembrane region" description="Helical" evidence="2">
    <location>
        <begin position="35"/>
        <end position="55"/>
    </location>
</feature>
<protein>
    <submittedName>
        <fullName evidence="3">Uncharacterized protein</fullName>
    </submittedName>
</protein>
<gene>
    <name evidence="3" type="ORF">GNZ21_07025</name>
</gene>
<evidence type="ECO:0000256" key="1">
    <source>
        <dbReference type="SAM" id="MobiDB-lite"/>
    </source>
</evidence>
<dbReference type="Proteomes" id="UP000460157">
    <property type="component" value="Unassembled WGS sequence"/>
</dbReference>
<keyword evidence="2" id="KW-0812">Transmembrane</keyword>
<name>A0A7K1UI14_9MICC</name>
<accession>A0A7K1UI14</accession>
<evidence type="ECO:0000256" key="2">
    <source>
        <dbReference type="SAM" id="Phobius"/>
    </source>
</evidence>
<evidence type="ECO:0000313" key="3">
    <source>
        <dbReference type="EMBL" id="MVT26110.1"/>
    </source>
</evidence>
<feature type="region of interest" description="Disordered" evidence="1">
    <location>
        <begin position="1"/>
        <end position="27"/>
    </location>
</feature>